<dbReference type="InterPro" id="IPR036259">
    <property type="entry name" value="MFS_trans_sf"/>
</dbReference>
<feature type="transmembrane region" description="Helical" evidence="5">
    <location>
        <begin position="209"/>
        <end position="230"/>
    </location>
</feature>
<evidence type="ECO:0000256" key="2">
    <source>
        <dbReference type="ARBA" id="ARBA00022692"/>
    </source>
</evidence>
<dbReference type="Pfam" id="PF07690">
    <property type="entry name" value="MFS_1"/>
    <property type="match status" value="1"/>
</dbReference>
<dbReference type="InterPro" id="IPR051788">
    <property type="entry name" value="MFS_Transporter"/>
</dbReference>
<feature type="transmembrane region" description="Helical" evidence="5">
    <location>
        <begin position="100"/>
        <end position="118"/>
    </location>
</feature>
<feature type="transmembrane region" description="Helical" evidence="5">
    <location>
        <begin position="165"/>
        <end position="184"/>
    </location>
</feature>
<evidence type="ECO:0000256" key="3">
    <source>
        <dbReference type="ARBA" id="ARBA00022989"/>
    </source>
</evidence>
<feature type="transmembrane region" description="Helical" evidence="5">
    <location>
        <begin position="250"/>
        <end position="266"/>
    </location>
</feature>
<sequence>MSPIDVYARARTSIKFCFFFIGVPVGTLVPRLAEIKLGLNAGAGIYGTAIAVGGIGALIGNFIGARVVHRFGSRAVVQGAFTFLITSNVCNALAPNLSWFATVAFTSGLFYAMTNIGVNSQAVLVEQHIGRSFLPMGHAFWSIGTMSASIFSSLAAPYVSPLHALIFADTLCLIGFALATKNLLPLHMDDRSIDDSTQLPRQEHIPRSALRFLLTIAFAQWLALIAEISVGDWSSVLLSEDFHISVGPNGYAFSSFMVMQLTVRLLSPRFIDQFGLQVIARTCGVIGGTGYIVALAAANVAHTTSNSAALILSCIAYGFMGLGVAPMPAAFVTAAGRIPGLPSARALMVTGAAVAVLNIIGRMGFAFIAQHTSLPISLGFMGAILIAAAMMTNVLHIDKAERHAIQR</sequence>
<feature type="transmembrane region" description="Helical" evidence="5">
    <location>
        <begin position="45"/>
        <end position="63"/>
    </location>
</feature>
<dbReference type="PANTHER" id="PTHR23514">
    <property type="entry name" value="BYPASS OF STOP CODON PROTEIN 6"/>
    <property type="match status" value="1"/>
</dbReference>
<name>A0A6J5Z1K6_9ZZZZ</name>
<organism evidence="6">
    <name type="scientific">freshwater metagenome</name>
    <dbReference type="NCBI Taxonomy" id="449393"/>
    <lineage>
        <taxon>unclassified sequences</taxon>
        <taxon>metagenomes</taxon>
        <taxon>ecological metagenomes</taxon>
    </lineage>
</organism>
<dbReference type="EMBL" id="CAESAJ010000024">
    <property type="protein sequence ID" value="CAB4333653.1"/>
    <property type="molecule type" value="Genomic_DNA"/>
</dbReference>
<feature type="transmembrane region" description="Helical" evidence="5">
    <location>
        <begin position="310"/>
        <end position="334"/>
    </location>
</feature>
<evidence type="ECO:0000256" key="1">
    <source>
        <dbReference type="ARBA" id="ARBA00004141"/>
    </source>
</evidence>
<dbReference type="Gene3D" id="1.20.1250.20">
    <property type="entry name" value="MFS general substrate transporter like domains"/>
    <property type="match status" value="2"/>
</dbReference>
<proteinExistence type="predicted"/>
<dbReference type="SUPFAM" id="SSF103473">
    <property type="entry name" value="MFS general substrate transporter"/>
    <property type="match status" value="1"/>
</dbReference>
<reference evidence="6" key="1">
    <citation type="submission" date="2020-05" db="EMBL/GenBank/DDBJ databases">
        <authorList>
            <person name="Chiriac C."/>
            <person name="Salcher M."/>
            <person name="Ghai R."/>
            <person name="Kavagutti S V."/>
        </authorList>
    </citation>
    <scope>NUCLEOTIDE SEQUENCE</scope>
</reference>
<feature type="transmembrane region" description="Helical" evidence="5">
    <location>
        <begin position="12"/>
        <end position="33"/>
    </location>
</feature>
<keyword evidence="4 5" id="KW-0472">Membrane</keyword>
<dbReference type="PANTHER" id="PTHR23514:SF13">
    <property type="entry name" value="INNER MEMBRANE PROTEIN YBJJ"/>
    <property type="match status" value="1"/>
</dbReference>
<accession>A0A6J5Z1K6</accession>
<feature type="transmembrane region" description="Helical" evidence="5">
    <location>
        <begin position="75"/>
        <end position="94"/>
    </location>
</feature>
<keyword evidence="3 5" id="KW-1133">Transmembrane helix</keyword>
<evidence type="ECO:0000256" key="5">
    <source>
        <dbReference type="SAM" id="Phobius"/>
    </source>
</evidence>
<feature type="transmembrane region" description="Helical" evidence="5">
    <location>
        <begin position="346"/>
        <end position="368"/>
    </location>
</feature>
<feature type="transmembrane region" description="Helical" evidence="5">
    <location>
        <begin position="278"/>
        <end position="298"/>
    </location>
</feature>
<dbReference type="InterPro" id="IPR011701">
    <property type="entry name" value="MFS"/>
</dbReference>
<comment type="subcellular location">
    <subcellularLocation>
        <location evidence="1">Membrane</location>
        <topology evidence="1">Multi-pass membrane protein</topology>
    </subcellularLocation>
</comment>
<feature type="transmembrane region" description="Helical" evidence="5">
    <location>
        <begin position="374"/>
        <end position="397"/>
    </location>
</feature>
<dbReference type="GO" id="GO:0016020">
    <property type="term" value="C:membrane"/>
    <property type="evidence" value="ECO:0007669"/>
    <property type="project" value="UniProtKB-SubCell"/>
</dbReference>
<feature type="transmembrane region" description="Helical" evidence="5">
    <location>
        <begin position="139"/>
        <end position="159"/>
    </location>
</feature>
<keyword evidence="2 5" id="KW-0812">Transmembrane</keyword>
<gene>
    <name evidence="6" type="ORF">UFOPK3770_00397</name>
</gene>
<dbReference type="GO" id="GO:0022857">
    <property type="term" value="F:transmembrane transporter activity"/>
    <property type="evidence" value="ECO:0007669"/>
    <property type="project" value="InterPro"/>
</dbReference>
<evidence type="ECO:0000313" key="6">
    <source>
        <dbReference type="EMBL" id="CAB4333653.1"/>
    </source>
</evidence>
<dbReference type="AlphaFoldDB" id="A0A6J5Z1K6"/>
<protein>
    <submittedName>
        <fullName evidence="6">Unannotated protein</fullName>
    </submittedName>
</protein>
<evidence type="ECO:0000256" key="4">
    <source>
        <dbReference type="ARBA" id="ARBA00023136"/>
    </source>
</evidence>